<dbReference type="STRING" id="341454.A0A4S2N876"/>
<keyword evidence="2" id="KW-0175">Coiled coil</keyword>
<accession>A0A4S2N876</accession>
<dbReference type="GO" id="GO:0008270">
    <property type="term" value="F:zinc ion binding"/>
    <property type="evidence" value="ECO:0007669"/>
    <property type="project" value="UniProtKB-KW"/>
</dbReference>
<feature type="region of interest" description="Disordered" evidence="3">
    <location>
        <begin position="59"/>
        <end position="149"/>
    </location>
</feature>
<reference evidence="5 6" key="1">
    <citation type="submission" date="2019-04" db="EMBL/GenBank/DDBJ databases">
        <title>Comparative genomics and transcriptomics to analyze fruiting body development in filamentous ascomycetes.</title>
        <authorList>
            <consortium name="DOE Joint Genome Institute"/>
            <person name="Lutkenhaus R."/>
            <person name="Traeger S."/>
            <person name="Breuer J."/>
            <person name="Kuo A."/>
            <person name="Lipzen A."/>
            <person name="Pangilinan J."/>
            <person name="Dilworth D."/>
            <person name="Sandor L."/>
            <person name="Poggeler S."/>
            <person name="Barry K."/>
            <person name="Grigoriev I.V."/>
            <person name="Nowrousian M."/>
        </authorList>
    </citation>
    <scope>NUCLEOTIDE SEQUENCE [LARGE SCALE GENOMIC DNA]</scope>
    <source>
        <strain evidence="5 6">CBS 389.68</strain>
    </source>
</reference>
<feature type="compositionally biased region" description="Pro residues" evidence="3">
    <location>
        <begin position="115"/>
        <end position="129"/>
    </location>
</feature>
<dbReference type="AlphaFoldDB" id="A0A4S2N876"/>
<comment type="subcellular location">
    <subcellularLocation>
        <location evidence="1">Endoplasmic reticulum membrane</location>
        <topology evidence="1">Multi-pass membrane protein</topology>
    </subcellularLocation>
</comment>
<dbReference type="GO" id="GO:0098826">
    <property type="term" value="C:endoplasmic reticulum tubular network membrane"/>
    <property type="evidence" value="ECO:0007669"/>
    <property type="project" value="UniProtKB-UniRule"/>
</dbReference>
<keyword evidence="1" id="KW-0256">Endoplasmic reticulum</keyword>
<comment type="domain">
    <text evidence="1">The C4-type zinc finger motif is necessary both for its ER three-way tubular junction localization and formation.</text>
</comment>
<dbReference type="InterPro" id="IPR019273">
    <property type="entry name" value="Lunapark_Znf"/>
</dbReference>
<dbReference type="PANTHER" id="PTHR22166">
    <property type="entry name" value="ENDOPLASMIC RETICULUM JUNCTION FORMATION PROTEIN LUNAPARK"/>
    <property type="match status" value="1"/>
</dbReference>
<dbReference type="GO" id="GO:0071788">
    <property type="term" value="P:endoplasmic reticulum tubular network maintenance"/>
    <property type="evidence" value="ECO:0007669"/>
    <property type="project" value="UniProtKB-UniRule"/>
</dbReference>
<organism evidence="5 6">
    <name type="scientific">Ascodesmis nigricans</name>
    <dbReference type="NCBI Taxonomy" id="341454"/>
    <lineage>
        <taxon>Eukaryota</taxon>
        <taxon>Fungi</taxon>
        <taxon>Dikarya</taxon>
        <taxon>Ascomycota</taxon>
        <taxon>Pezizomycotina</taxon>
        <taxon>Pezizomycetes</taxon>
        <taxon>Pezizales</taxon>
        <taxon>Ascodesmidaceae</taxon>
        <taxon>Ascodesmis</taxon>
    </lineage>
</organism>
<feature type="compositionally biased region" description="Low complexity" evidence="3">
    <location>
        <begin position="82"/>
        <end position="114"/>
    </location>
</feature>
<feature type="coiled-coil region" evidence="2">
    <location>
        <begin position="3"/>
        <end position="30"/>
    </location>
</feature>
<dbReference type="InterPro" id="IPR040115">
    <property type="entry name" value="Lnp"/>
</dbReference>
<dbReference type="GO" id="GO:1903373">
    <property type="term" value="P:positive regulation of endoplasmic reticulum tubular network organization"/>
    <property type="evidence" value="ECO:0007669"/>
    <property type="project" value="UniProtKB-UniRule"/>
</dbReference>
<comment type="function">
    <text evidence="1">Plays a role in determining ER morphology.</text>
</comment>
<evidence type="ECO:0000259" key="4">
    <source>
        <dbReference type="Pfam" id="PF10058"/>
    </source>
</evidence>
<dbReference type="PANTHER" id="PTHR22166:SF12">
    <property type="entry name" value="ENDOPLASMIC RETICULUM JUNCTION FORMATION PROTEIN LUNAPARK"/>
    <property type="match status" value="1"/>
</dbReference>
<feature type="compositionally biased region" description="Basic and acidic residues" evidence="3">
    <location>
        <begin position="262"/>
        <end position="284"/>
    </location>
</feature>
<dbReference type="Pfam" id="PF10058">
    <property type="entry name" value="Zn_ribbon_10"/>
    <property type="match status" value="1"/>
</dbReference>
<proteinExistence type="inferred from homology"/>
<sequence length="284" mass="31504">MINEYYARRIKNAEERLVKLQKEQSATIDRLKAATKYSTTQSLIEKYGGTAGIDTQEAEKLKKQTPKKLQAPQHSRPGRSSQMSPQMQHQLQQQQIQQRIVQQQLMAQQGGFSPPGVPIPPGQRPPQPQPLHMQGHMHSPSIHHLQPEEASTPRWYDRIMDMILGEDETSAKNRYALICQRCRMVNGLAPPGTLNPDDVDQWGCARCGTMNGRRKEGLSVPRPSSAMSQASTTQGAITREPTPAPPESNITGGSECMEETSSDVKDGASEDGEKVSKIKSERQA</sequence>
<dbReference type="InParanoid" id="A0A4S2N876"/>
<gene>
    <name evidence="5" type="ORF">EX30DRAFT_26649</name>
</gene>
<keyword evidence="6" id="KW-1185">Reference proteome</keyword>
<evidence type="ECO:0000256" key="3">
    <source>
        <dbReference type="SAM" id="MobiDB-lite"/>
    </source>
</evidence>
<keyword evidence="1" id="KW-0863">Zinc-finger</keyword>
<dbReference type="Proteomes" id="UP000298138">
    <property type="component" value="Unassembled WGS sequence"/>
</dbReference>
<evidence type="ECO:0000313" key="6">
    <source>
        <dbReference type="Proteomes" id="UP000298138"/>
    </source>
</evidence>
<name>A0A4S2N876_9PEZI</name>
<comment type="similarity">
    <text evidence="1">Belongs to the lunapark family.</text>
</comment>
<dbReference type="OrthoDB" id="1725934at2759"/>
<feature type="compositionally biased region" description="Polar residues" evidence="3">
    <location>
        <begin position="225"/>
        <end position="236"/>
    </location>
</feature>
<protein>
    <recommendedName>
        <fullName evidence="1">Endoplasmic reticulum junction formation protein lunapark</fullName>
    </recommendedName>
</protein>
<feature type="domain" description="Lunapark zinc ribbon" evidence="4">
    <location>
        <begin position="155"/>
        <end position="211"/>
    </location>
</feature>
<feature type="region of interest" description="Disordered" evidence="3">
    <location>
        <begin position="213"/>
        <end position="284"/>
    </location>
</feature>
<keyword evidence="1" id="KW-0479">Metal-binding</keyword>
<evidence type="ECO:0000256" key="2">
    <source>
        <dbReference type="SAM" id="Coils"/>
    </source>
</evidence>
<evidence type="ECO:0000313" key="5">
    <source>
        <dbReference type="EMBL" id="TGZ85540.1"/>
    </source>
</evidence>
<keyword evidence="1" id="KW-0862">Zinc</keyword>
<dbReference type="EMBL" id="ML220112">
    <property type="protein sequence ID" value="TGZ85540.1"/>
    <property type="molecule type" value="Genomic_DNA"/>
</dbReference>
<evidence type="ECO:0000256" key="1">
    <source>
        <dbReference type="RuleBase" id="RU367073"/>
    </source>
</evidence>